<accession>A0A075AV65</accession>
<evidence type="ECO:0000256" key="2">
    <source>
        <dbReference type="ARBA" id="ARBA00022737"/>
    </source>
</evidence>
<dbReference type="EMBL" id="KE560987">
    <property type="protein sequence ID" value="EPZ34128.1"/>
    <property type="molecule type" value="Genomic_DNA"/>
</dbReference>
<feature type="domain" description="EF-hand" evidence="5">
    <location>
        <begin position="143"/>
        <end position="178"/>
    </location>
</feature>
<dbReference type="AlphaFoldDB" id="A0A075AV65"/>
<reference evidence="6 7" key="1">
    <citation type="journal article" date="2013" name="Curr. Biol.">
        <title>Shared signatures of parasitism and phylogenomics unite Cryptomycota and microsporidia.</title>
        <authorList>
            <person name="James T.Y."/>
            <person name="Pelin A."/>
            <person name="Bonen L."/>
            <person name="Ahrendt S."/>
            <person name="Sain D."/>
            <person name="Corradi N."/>
            <person name="Stajich J.E."/>
        </authorList>
    </citation>
    <scope>NUCLEOTIDE SEQUENCE [LARGE SCALE GENOMIC DNA]</scope>
    <source>
        <strain evidence="6 7">CSF55</strain>
    </source>
</reference>
<keyword evidence="2" id="KW-0677">Repeat</keyword>
<dbReference type="SUPFAM" id="SSF47473">
    <property type="entry name" value="EF-hand"/>
    <property type="match status" value="1"/>
</dbReference>
<evidence type="ECO:0000256" key="3">
    <source>
        <dbReference type="ARBA" id="ARBA00022837"/>
    </source>
</evidence>
<dbReference type="InterPro" id="IPR028846">
    <property type="entry name" value="Recoverin"/>
</dbReference>
<evidence type="ECO:0000256" key="1">
    <source>
        <dbReference type="ARBA" id="ARBA00022723"/>
    </source>
</evidence>
<dbReference type="PANTHER" id="PTHR23055:SF60">
    <property type="entry name" value="CALAXIN"/>
    <property type="match status" value="1"/>
</dbReference>
<evidence type="ECO:0000259" key="5">
    <source>
        <dbReference type="PROSITE" id="PS50222"/>
    </source>
</evidence>
<feature type="compositionally biased region" description="Polar residues" evidence="4">
    <location>
        <begin position="202"/>
        <end position="218"/>
    </location>
</feature>
<dbReference type="GO" id="GO:0005509">
    <property type="term" value="F:calcium ion binding"/>
    <property type="evidence" value="ECO:0007669"/>
    <property type="project" value="InterPro"/>
</dbReference>
<feature type="region of interest" description="Disordered" evidence="4">
    <location>
        <begin position="198"/>
        <end position="218"/>
    </location>
</feature>
<dbReference type="Gene3D" id="1.10.238.10">
    <property type="entry name" value="EF-hand"/>
    <property type="match status" value="1"/>
</dbReference>
<feature type="domain" description="EF-hand" evidence="5">
    <location>
        <begin position="64"/>
        <end position="99"/>
    </location>
</feature>
<dbReference type="InterPro" id="IPR002048">
    <property type="entry name" value="EF_hand_dom"/>
</dbReference>
<protein>
    <submittedName>
        <fullName evidence="6">EF-Hand 1, calcium-binding site domain-containing protein</fullName>
    </submittedName>
</protein>
<dbReference type="PROSITE" id="PS50222">
    <property type="entry name" value="EF_HAND_2"/>
    <property type="match status" value="3"/>
</dbReference>
<dbReference type="OrthoDB" id="191686at2759"/>
<keyword evidence="3" id="KW-0106">Calcium</keyword>
<name>A0A075AV65_ROZAC</name>
<keyword evidence="7" id="KW-1185">Reference proteome</keyword>
<gene>
    <name evidence="6" type="ORF">O9G_003727</name>
</gene>
<feature type="domain" description="EF-hand" evidence="5">
    <location>
        <begin position="100"/>
        <end position="135"/>
    </location>
</feature>
<sequence>MTTIHTNIEDFLKSTNFSREELEIMTSNFGLLSPVNDKIDRSHFRDLLTDQFGMDDSLLMDRGNEYTVAIKVFRAFDSDLDNYIGFDEFIKGMSIFLKGRLEERMKFCFRVYDLNSDRYISKEEMFQMLQNCLIKSNEEDEDGVKDLVDIVMKRMDEDRDGRISEADYVGTVTKENLLLEAFGQCLPTPKMVEKYLADPENEQQPPMTGRTSNPILAY</sequence>
<evidence type="ECO:0000313" key="7">
    <source>
        <dbReference type="Proteomes" id="UP000030755"/>
    </source>
</evidence>
<evidence type="ECO:0000256" key="4">
    <source>
        <dbReference type="SAM" id="MobiDB-lite"/>
    </source>
</evidence>
<dbReference type="Pfam" id="PF13499">
    <property type="entry name" value="EF-hand_7"/>
    <property type="match status" value="1"/>
</dbReference>
<dbReference type="Proteomes" id="UP000030755">
    <property type="component" value="Unassembled WGS sequence"/>
</dbReference>
<evidence type="ECO:0000313" key="6">
    <source>
        <dbReference type="EMBL" id="EPZ34128.1"/>
    </source>
</evidence>
<dbReference type="STRING" id="988480.A0A075AV65"/>
<dbReference type="PANTHER" id="PTHR23055">
    <property type="entry name" value="CALCIUM BINDING PROTEINS"/>
    <property type="match status" value="1"/>
</dbReference>
<dbReference type="InterPro" id="IPR018247">
    <property type="entry name" value="EF_Hand_1_Ca_BS"/>
</dbReference>
<dbReference type="PROSITE" id="PS00018">
    <property type="entry name" value="EF_HAND_1"/>
    <property type="match status" value="2"/>
</dbReference>
<dbReference type="InterPro" id="IPR011992">
    <property type="entry name" value="EF-hand-dom_pair"/>
</dbReference>
<proteinExistence type="predicted"/>
<keyword evidence="1" id="KW-0479">Metal-binding</keyword>
<organism evidence="6 7">
    <name type="scientific">Rozella allomycis (strain CSF55)</name>
    <dbReference type="NCBI Taxonomy" id="988480"/>
    <lineage>
        <taxon>Eukaryota</taxon>
        <taxon>Fungi</taxon>
        <taxon>Fungi incertae sedis</taxon>
        <taxon>Cryptomycota</taxon>
        <taxon>Cryptomycota incertae sedis</taxon>
        <taxon>Rozella</taxon>
    </lineage>
</organism>
<dbReference type="CDD" id="cd00051">
    <property type="entry name" value="EFh"/>
    <property type="match status" value="2"/>
</dbReference>
<dbReference type="HOGENOM" id="CLU_061288_3_2_1"/>
<dbReference type="Pfam" id="PF13833">
    <property type="entry name" value="EF-hand_8"/>
    <property type="match status" value="1"/>
</dbReference>
<dbReference type="SMART" id="SM00054">
    <property type="entry name" value="EFh"/>
    <property type="match status" value="3"/>
</dbReference>
<dbReference type="OMA" id="MLKNSIH"/>